<evidence type="ECO:0000313" key="4">
    <source>
        <dbReference type="EMBL" id="AZS35995.1"/>
    </source>
</evidence>
<dbReference type="EMBL" id="CP031423">
    <property type="protein sequence ID" value="AZS35995.1"/>
    <property type="molecule type" value="Genomic_DNA"/>
</dbReference>
<dbReference type="Pfam" id="PF20434">
    <property type="entry name" value="BD-FAE"/>
    <property type="match status" value="1"/>
</dbReference>
<dbReference type="InterPro" id="IPR050300">
    <property type="entry name" value="GDXG_lipolytic_enzyme"/>
</dbReference>
<dbReference type="Proteomes" id="UP000276888">
    <property type="component" value="Chromosome"/>
</dbReference>
<reference evidence="4 5" key="1">
    <citation type="submission" date="2018-08" db="EMBL/GenBank/DDBJ databases">
        <title>Microbacterium lemovicicum sp. nov., a bacterium isolated from a natural uranium-rich soil.</title>
        <authorList>
            <person name="ORTET P."/>
        </authorList>
    </citation>
    <scope>NUCLEOTIDE SEQUENCE [LARGE SCALE GENOMIC DNA]</scope>
    <source>
        <strain evidence="4 5">Viu22</strain>
    </source>
</reference>
<keyword evidence="5" id="KW-1185">Reference proteome</keyword>
<dbReference type="KEGG" id="mlv:CVS47_00593"/>
<proteinExistence type="predicted"/>
<dbReference type="SUPFAM" id="SSF53474">
    <property type="entry name" value="alpha/beta-Hydrolases"/>
    <property type="match status" value="1"/>
</dbReference>
<dbReference type="InterPro" id="IPR029058">
    <property type="entry name" value="AB_hydrolase_fold"/>
</dbReference>
<dbReference type="PANTHER" id="PTHR48081">
    <property type="entry name" value="AB HYDROLASE SUPERFAMILY PROTEIN C4A8.06C"/>
    <property type="match status" value="1"/>
</dbReference>
<dbReference type="GO" id="GO:0008236">
    <property type="term" value="F:serine-type peptidase activity"/>
    <property type="evidence" value="ECO:0007669"/>
    <property type="project" value="InterPro"/>
</dbReference>
<feature type="region of interest" description="Disordered" evidence="2">
    <location>
        <begin position="1"/>
        <end position="21"/>
    </location>
</feature>
<sequence>MTASPVGGSSEGILRYGDHPDQRIELSHPRERRRGVAALIHGGYWRAPFTAGLMRPLAPALLEAGWLVANIEYRRAGDGWAATRDDVAAALTSVRAWDPTSELLIIGHSVGGQLALLNGRAGDAIVALAPVTDLVAAYREGSGDGAVEEFLQASPESRPDLFAEASPIAHIPPPGDVLVVHGCDDARVPVTQSRAYVAASRAAGRDIAFLELPSLPHLDAIDPSAPHWRDVFAWLERGRAASV</sequence>
<evidence type="ECO:0000313" key="5">
    <source>
        <dbReference type="Proteomes" id="UP000276888"/>
    </source>
</evidence>
<evidence type="ECO:0000256" key="1">
    <source>
        <dbReference type="ARBA" id="ARBA00022801"/>
    </source>
</evidence>
<evidence type="ECO:0000259" key="3">
    <source>
        <dbReference type="Pfam" id="PF20434"/>
    </source>
</evidence>
<evidence type="ECO:0000256" key="2">
    <source>
        <dbReference type="SAM" id="MobiDB-lite"/>
    </source>
</evidence>
<dbReference type="GO" id="GO:0006508">
    <property type="term" value="P:proteolysis"/>
    <property type="evidence" value="ECO:0007669"/>
    <property type="project" value="InterPro"/>
</dbReference>
<gene>
    <name evidence="4" type="ORF">CVS47_00593</name>
</gene>
<keyword evidence="1" id="KW-0378">Hydrolase</keyword>
<organism evidence="4 5">
    <name type="scientific">Microbacterium lemovicicum</name>
    <dbReference type="NCBI Taxonomy" id="1072463"/>
    <lineage>
        <taxon>Bacteria</taxon>
        <taxon>Bacillati</taxon>
        <taxon>Actinomycetota</taxon>
        <taxon>Actinomycetes</taxon>
        <taxon>Micrococcales</taxon>
        <taxon>Microbacteriaceae</taxon>
        <taxon>Microbacterium</taxon>
    </lineage>
</organism>
<dbReference type="RefSeq" id="WP_127094744.1">
    <property type="nucleotide sequence ID" value="NZ_CP031423.1"/>
</dbReference>
<dbReference type="OrthoDB" id="255603at2"/>
<dbReference type="Gene3D" id="3.40.50.1820">
    <property type="entry name" value="alpha/beta hydrolase"/>
    <property type="match status" value="1"/>
</dbReference>
<protein>
    <recommendedName>
        <fullName evidence="3">BD-FAE-like domain-containing protein</fullName>
    </recommendedName>
</protein>
<name>A0A3Q9IYL8_9MICO</name>
<dbReference type="InterPro" id="IPR049492">
    <property type="entry name" value="BD-FAE-like_dom"/>
</dbReference>
<feature type="domain" description="BD-FAE-like" evidence="3">
    <location>
        <begin position="34"/>
        <end position="195"/>
    </location>
</feature>
<accession>A0A3Q9IYL8</accession>
<dbReference type="AlphaFoldDB" id="A0A3Q9IYL8"/>